<gene>
    <name evidence="1" type="ORF">JOC28_000192</name>
</gene>
<proteinExistence type="predicted"/>
<dbReference type="SUPFAM" id="SSF56784">
    <property type="entry name" value="HAD-like"/>
    <property type="match status" value="1"/>
</dbReference>
<reference evidence="1 2" key="1">
    <citation type="submission" date="2021-01" db="EMBL/GenBank/DDBJ databases">
        <title>Genomic Encyclopedia of Type Strains, Phase IV (KMG-IV): sequencing the most valuable type-strain genomes for metagenomic binning, comparative biology and taxonomic classification.</title>
        <authorList>
            <person name="Goeker M."/>
        </authorList>
    </citation>
    <scope>NUCLEOTIDE SEQUENCE [LARGE SCALE GENOMIC DNA]</scope>
    <source>
        <strain evidence="1 2">DSM 27382</strain>
    </source>
</reference>
<dbReference type="SFLD" id="SFLDS00003">
    <property type="entry name" value="Haloacid_Dehalogenase"/>
    <property type="match status" value="1"/>
</dbReference>
<dbReference type="Gene3D" id="1.10.150.240">
    <property type="entry name" value="Putative phosphatase, domain 2"/>
    <property type="match status" value="1"/>
</dbReference>
<evidence type="ECO:0000313" key="2">
    <source>
        <dbReference type="Proteomes" id="UP000697472"/>
    </source>
</evidence>
<dbReference type="InterPro" id="IPR036412">
    <property type="entry name" value="HAD-like_sf"/>
</dbReference>
<dbReference type="InterPro" id="IPR023198">
    <property type="entry name" value="PGP-like_dom2"/>
</dbReference>
<organism evidence="1 2">
    <name type="scientific">Streptococcus loxodontisalivarius</name>
    <dbReference type="NCBI Taxonomy" id="1349415"/>
    <lineage>
        <taxon>Bacteria</taxon>
        <taxon>Bacillati</taxon>
        <taxon>Bacillota</taxon>
        <taxon>Bacilli</taxon>
        <taxon>Lactobacillales</taxon>
        <taxon>Streptococcaceae</taxon>
        <taxon>Streptococcus</taxon>
    </lineage>
</organism>
<dbReference type="EC" id="3.1.3.18" evidence="1"/>
<dbReference type="PANTHER" id="PTHR43434:SF20">
    <property type="entry name" value="5'-NUCLEOTIDASE"/>
    <property type="match status" value="1"/>
</dbReference>
<comment type="caution">
    <text evidence="1">The sequence shown here is derived from an EMBL/GenBank/DDBJ whole genome shotgun (WGS) entry which is preliminary data.</text>
</comment>
<dbReference type="Gene3D" id="3.40.50.1000">
    <property type="entry name" value="HAD superfamily/HAD-like"/>
    <property type="match status" value="1"/>
</dbReference>
<accession>A0ABS2PPF4</accession>
<dbReference type="RefSeq" id="WP_205008778.1">
    <property type="nucleotide sequence ID" value="NZ_JAFBEH010000002.1"/>
</dbReference>
<dbReference type="EMBL" id="JAFBEH010000002">
    <property type="protein sequence ID" value="MBM7641904.1"/>
    <property type="molecule type" value="Genomic_DNA"/>
</dbReference>
<dbReference type="GO" id="GO:0008967">
    <property type="term" value="F:phosphoglycolate phosphatase activity"/>
    <property type="evidence" value="ECO:0007669"/>
    <property type="project" value="UniProtKB-EC"/>
</dbReference>
<dbReference type="InterPro" id="IPR023214">
    <property type="entry name" value="HAD_sf"/>
</dbReference>
<dbReference type="Pfam" id="PF13419">
    <property type="entry name" value="HAD_2"/>
    <property type="match status" value="1"/>
</dbReference>
<dbReference type="Proteomes" id="UP000697472">
    <property type="component" value="Unassembled WGS sequence"/>
</dbReference>
<sequence length="209" mass="23807">MNILFDLDGTLVDSSSGITSAFRYCFKKLGLEEPNDEQLRRFIGPPLETTFANYFQSKEDIESAILTFREYYNTKGVYQVSLYDGVKESLQELSQYGSRLFVTTSKNEPMARLMLKILKIDNFFTAIYGALPDRFSKADVIAACLENYQLESSDSFIVGDTSFDIIGGQENKIKTVAATWGFGNYDELNQAKPDFWIDKPQDIKQVRIQ</sequence>
<keyword evidence="1" id="KW-0378">Hydrolase</keyword>
<protein>
    <submittedName>
        <fullName evidence="1">Phosphoglycolate phosphatase</fullName>
        <ecNumber evidence="1">3.1.3.18</ecNumber>
    </submittedName>
</protein>
<keyword evidence="2" id="KW-1185">Reference proteome</keyword>
<dbReference type="PANTHER" id="PTHR43434">
    <property type="entry name" value="PHOSPHOGLYCOLATE PHOSPHATASE"/>
    <property type="match status" value="1"/>
</dbReference>
<name>A0ABS2PPF4_9STRE</name>
<evidence type="ECO:0000313" key="1">
    <source>
        <dbReference type="EMBL" id="MBM7641904.1"/>
    </source>
</evidence>
<dbReference type="InterPro" id="IPR050155">
    <property type="entry name" value="HAD-like_hydrolase_sf"/>
</dbReference>
<dbReference type="SFLD" id="SFLDG01129">
    <property type="entry name" value="C1.5:_HAD__Beta-PGM__Phosphata"/>
    <property type="match status" value="1"/>
</dbReference>
<dbReference type="SFLD" id="SFLDG01135">
    <property type="entry name" value="C1.5.6:_HAD__Beta-PGM__Phospha"/>
    <property type="match status" value="1"/>
</dbReference>
<dbReference type="InterPro" id="IPR041492">
    <property type="entry name" value="HAD_2"/>
</dbReference>